<dbReference type="NCBIfam" id="TIGR02473">
    <property type="entry name" value="flagell_FliJ"/>
    <property type="match status" value="1"/>
</dbReference>
<dbReference type="InterPro" id="IPR012823">
    <property type="entry name" value="Flagell_FliJ"/>
</dbReference>
<keyword evidence="11" id="KW-0969">Cilium</keyword>
<organism evidence="11 12">
    <name type="scientific">Allochromatium palmeri</name>
    <dbReference type="NCBI Taxonomy" id="231048"/>
    <lineage>
        <taxon>Bacteria</taxon>
        <taxon>Pseudomonadati</taxon>
        <taxon>Pseudomonadota</taxon>
        <taxon>Gammaproteobacteria</taxon>
        <taxon>Chromatiales</taxon>
        <taxon>Chromatiaceae</taxon>
        <taxon>Allochromatium</taxon>
    </lineage>
</organism>
<keyword evidence="10" id="KW-1006">Bacterial flagellum protein export</keyword>
<dbReference type="RefSeq" id="WP_155450553.1">
    <property type="nucleotide sequence ID" value="NZ_WNKT01000029.1"/>
</dbReference>
<keyword evidence="6" id="KW-0145">Chemotaxis</keyword>
<evidence type="ECO:0000256" key="8">
    <source>
        <dbReference type="ARBA" id="ARBA00022927"/>
    </source>
</evidence>
<name>A0A6N8EHJ4_9GAMM</name>
<dbReference type="Proteomes" id="UP000434044">
    <property type="component" value="Unassembled WGS sequence"/>
</dbReference>
<gene>
    <name evidence="11" type="primary">fliJ</name>
    <name evidence="11" type="ORF">GJ668_12870</name>
</gene>
<evidence type="ECO:0000256" key="6">
    <source>
        <dbReference type="ARBA" id="ARBA00022500"/>
    </source>
</evidence>
<reference evidence="11 12" key="1">
    <citation type="submission" date="2019-11" db="EMBL/GenBank/DDBJ databases">
        <title>Whole-genome sequence of the anaerobic purple sulfur bacterium Allochromatium palmeri DSM 15591.</title>
        <authorList>
            <person name="Kyndt J.A."/>
            <person name="Meyer T.E."/>
        </authorList>
    </citation>
    <scope>NUCLEOTIDE SEQUENCE [LARGE SCALE GENOMIC DNA]</scope>
    <source>
        <strain evidence="11 12">DSM 15591</strain>
    </source>
</reference>
<dbReference type="GO" id="GO:0009288">
    <property type="term" value="C:bacterial-type flagellum"/>
    <property type="evidence" value="ECO:0007669"/>
    <property type="project" value="InterPro"/>
</dbReference>
<dbReference type="AlphaFoldDB" id="A0A6N8EHJ4"/>
<dbReference type="GO" id="GO:0071973">
    <property type="term" value="P:bacterial-type flagellum-dependent cell motility"/>
    <property type="evidence" value="ECO:0007669"/>
    <property type="project" value="InterPro"/>
</dbReference>
<proteinExistence type="inferred from homology"/>
<dbReference type="GO" id="GO:0015031">
    <property type="term" value="P:protein transport"/>
    <property type="evidence" value="ECO:0007669"/>
    <property type="project" value="UniProtKB-KW"/>
</dbReference>
<dbReference type="EMBL" id="WNKT01000029">
    <property type="protein sequence ID" value="MTW21977.1"/>
    <property type="molecule type" value="Genomic_DNA"/>
</dbReference>
<accession>A0A6N8EHJ4</accession>
<evidence type="ECO:0000256" key="3">
    <source>
        <dbReference type="ARBA" id="ARBA00020392"/>
    </source>
</evidence>
<evidence type="ECO:0000313" key="11">
    <source>
        <dbReference type="EMBL" id="MTW21977.1"/>
    </source>
</evidence>
<protein>
    <recommendedName>
        <fullName evidence="3">Flagellar FliJ protein</fullName>
    </recommendedName>
</protein>
<evidence type="ECO:0000256" key="5">
    <source>
        <dbReference type="ARBA" id="ARBA00022475"/>
    </source>
</evidence>
<dbReference type="PANTHER" id="PTHR38786:SF1">
    <property type="entry name" value="FLAGELLAR FLIJ PROTEIN"/>
    <property type="match status" value="1"/>
</dbReference>
<evidence type="ECO:0000256" key="4">
    <source>
        <dbReference type="ARBA" id="ARBA00022448"/>
    </source>
</evidence>
<dbReference type="GO" id="GO:0044781">
    <property type="term" value="P:bacterial-type flagellum organization"/>
    <property type="evidence" value="ECO:0007669"/>
    <property type="project" value="UniProtKB-KW"/>
</dbReference>
<evidence type="ECO:0000313" key="12">
    <source>
        <dbReference type="Proteomes" id="UP000434044"/>
    </source>
</evidence>
<evidence type="ECO:0000256" key="1">
    <source>
        <dbReference type="ARBA" id="ARBA00004413"/>
    </source>
</evidence>
<comment type="similarity">
    <text evidence="2">Belongs to the FliJ family.</text>
</comment>
<dbReference type="PANTHER" id="PTHR38786">
    <property type="entry name" value="FLAGELLAR FLIJ PROTEIN"/>
    <property type="match status" value="1"/>
</dbReference>
<keyword evidence="11" id="KW-0966">Cell projection</keyword>
<comment type="subcellular location">
    <subcellularLocation>
        <location evidence="1">Cell membrane</location>
        <topology evidence="1">Peripheral membrane protein</topology>
        <orientation evidence="1">Cytoplasmic side</orientation>
    </subcellularLocation>
</comment>
<evidence type="ECO:0000256" key="7">
    <source>
        <dbReference type="ARBA" id="ARBA00022795"/>
    </source>
</evidence>
<dbReference type="InterPro" id="IPR052570">
    <property type="entry name" value="FliJ"/>
</dbReference>
<dbReference type="InterPro" id="IPR053716">
    <property type="entry name" value="Flag_assembly_chemotaxis_eff"/>
</dbReference>
<dbReference type="GO" id="GO:0005886">
    <property type="term" value="C:plasma membrane"/>
    <property type="evidence" value="ECO:0007669"/>
    <property type="project" value="UniProtKB-SubCell"/>
</dbReference>
<evidence type="ECO:0000256" key="10">
    <source>
        <dbReference type="ARBA" id="ARBA00023225"/>
    </source>
</evidence>
<dbReference type="OrthoDB" id="5787286at2"/>
<keyword evidence="7" id="KW-1005">Bacterial flagellum biogenesis</keyword>
<keyword evidence="8" id="KW-0653">Protein transport</keyword>
<dbReference type="Pfam" id="PF02050">
    <property type="entry name" value="FliJ"/>
    <property type="match status" value="1"/>
</dbReference>
<dbReference type="Gene3D" id="1.10.287.1700">
    <property type="match status" value="1"/>
</dbReference>
<sequence length="153" mass="17792">MSVKRFQRLLKIREAQENEAAVALAGRLAELNRVEQQRTQLVEYQAGYLNAPVPNDVNLMKQLSLMHHQLRDALQQQDLRVSAAQSQVDQARSAWMERHQASRSLEKLIERRRRFDSVVDGRRQQHELDMWATRKAFDSDRNAGFSTSDEECS</sequence>
<keyword evidence="5" id="KW-1003">Cell membrane</keyword>
<evidence type="ECO:0000256" key="2">
    <source>
        <dbReference type="ARBA" id="ARBA00010004"/>
    </source>
</evidence>
<dbReference type="GO" id="GO:0006935">
    <property type="term" value="P:chemotaxis"/>
    <property type="evidence" value="ECO:0007669"/>
    <property type="project" value="UniProtKB-KW"/>
</dbReference>
<keyword evidence="4" id="KW-0813">Transport</keyword>
<evidence type="ECO:0000256" key="9">
    <source>
        <dbReference type="ARBA" id="ARBA00023136"/>
    </source>
</evidence>
<comment type="caution">
    <text evidence="11">The sequence shown here is derived from an EMBL/GenBank/DDBJ whole genome shotgun (WGS) entry which is preliminary data.</text>
</comment>
<keyword evidence="12" id="KW-1185">Reference proteome</keyword>
<keyword evidence="11" id="KW-0282">Flagellum</keyword>
<keyword evidence="9" id="KW-0472">Membrane</keyword>